<evidence type="ECO:0000313" key="2">
    <source>
        <dbReference type="EMBL" id="KAJ3662290.1"/>
    </source>
</evidence>
<evidence type="ECO:0000313" key="3">
    <source>
        <dbReference type="Proteomes" id="UP001168821"/>
    </source>
</evidence>
<feature type="region of interest" description="Disordered" evidence="1">
    <location>
        <begin position="68"/>
        <end position="88"/>
    </location>
</feature>
<keyword evidence="3" id="KW-1185">Reference proteome</keyword>
<dbReference type="Proteomes" id="UP001168821">
    <property type="component" value="Unassembled WGS sequence"/>
</dbReference>
<evidence type="ECO:0000256" key="1">
    <source>
        <dbReference type="SAM" id="MobiDB-lite"/>
    </source>
</evidence>
<accession>A0AA38IUA5</accession>
<gene>
    <name evidence="2" type="ORF">Zmor_006645</name>
</gene>
<dbReference type="EMBL" id="JALNTZ010000002">
    <property type="protein sequence ID" value="KAJ3662290.1"/>
    <property type="molecule type" value="Genomic_DNA"/>
</dbReference>
<reference evidence="2" key="1">
    <citation type="journal article" date="2023" name="G3 (Bethesda)">
        <title>Whole genome assemblies of Zophobas morio and Tenebrio molitor.</title>
        <authorList>
            <person name="Kaur S."/>
            <person name="Stinson S.A."/>
            <person name="diCenzo G.C."/>
        </authorList>
    </citation>
    <scope>NUCLEOTIDE SEQUENCE</scope>
    <source>
        <strain evidence="2">QUZm001</strain>
    </source>
</reference>
<protein>
    <submittedName>
        <fullName evidence="2">Uncharacterized protein</fullName>
    </submittedName>
</protein>
<organism evidence="2 3">
    <name type="scientific">Zophobas morio</name>
    <dbReference type="NCBI Taxonomy" id="2755281"/>
    <lineage>
        <taxon>Eukaryota</taxon>
        <taxon>Metazoa</taxon>
        <taxon>Ecdysozoa</taxon>
        <taxon>Arthropoda</taxon>
        <taxon>Hexapoda</taxon>
        <taxon>Insecta</taxon>
        <taxon>Pterygota</taxon>
        <taxon>Neoptera</taxon>
        <taxon>Endopterygota</taxon>
        <taxon>Coleoptera</taxon>
        <taxon>Polyphaga</taxon>
        <taxon>Cucujiformia</taxon>
        <taxon>Tenebrionidae</taxon>
        <taxon>Zophobas</taxon>
    </lineage>
</organism>
<sequence>MEKDIATLILPMAIRGLNVPQPVVTGGGQRHQISSNGPSTSVDVRFHVPSSLSPLSINSCNGLRTQNSCSPPVSHRKLPSQTVPTPVTNVPLVSKRQKRIRASHDDYASYLNKRLQIKE</sequence>
<dbReference type="AlphaFoldDB" id="A0AA38IUA5"/>
<comment type="caution">
    <text evidence="2">The sequence shown here is derived from an EMBL/GenBank/DDBJ whole genome shotgun (WGS) entry which is preliminary data.</text>
</comment>
<name>A0AA38IUA5_9CUCU</name>
<proteinExistence type="predicted"/>